<keyword evidence="2" id="KW-1185">Reference proteome</keyword>
<accession>A0ACB8E1Z6</accession>
<gene>
    <name evidence="1" type="ORF">HPB49_017914</name>
</gene>
<name>A0ACB8E1Z6_DERSI</name>
<proteinExistence type="predicted"/>
<dbReference type="EMBL" id="CM023470">
    <property type="protein sequence ID" value="KAH7980650.1"/>
    <property type="molecule type" value="Genomic_DNA"/>
</dbReference>
<evidence type="ECO:0000313" key="2">
    <source>
        <dbReference type="Proteomes" id="UP000821865"/>
    </source>
</evidence>
<comment type="caution">
    <text evidence="1">The sequence shown here is derived from an EMBL/GenBank/DDBJ whole genome shotgun (WGS) entry which is preliminary data.</text>
</comment>
<dbReference type="Proteomes" id="UP000821865">
    <property type="component" value="Chromosome 1"/>
</dbReference>
<protein>
    <submittedName>
        <fullName evidence="1">Uncharacterized protein</fullName>
    </submittedName>
</protein>
<reference evidence="1" key="1">
    <citation type="submission" date="2020-05" db="EMBL/GenBank/DDBJ databases">
        <title>Large-scale comparative analyses of tick genomes elucidate their genetic diversity and vector capacities.</title>
        <authorList>
            <person name="Jia N."/>
            <person name="Wang J."/>
            <person name="Shi W."/>
            <person name="Du L."/>
            <person name="Sun Y."/>
            <person name="Zhan W."/>
            <person name="Jiang J."/>
            <person name="Wang Q."/>
            <person name="Zhang B."/>
            <person name="Ji P."/>
            <person name="Sakyi L.B."/>
            <person name="Cui X."/>
            <person name="Yuan T."/>
            <person name="Jiang B."/>
            <person name="Yang W."/>
            <person name="Lam T.T.-Y."/>
            <person name="Chang Q."/>
            <person name="Ding S."/>
            <person name="Wang X."/>
            <person name="Zhu J."/>
            <person name="Ruan X."/>
            <person name="Zhao L."/>
            <person name="Wei J."/>
            <person name="Que T."/>
            <person name="Du C."/>
            <person name="Cheng J."/>
            <person name="Dai P."/>
            <person name="Han X."/>
            <person name="Huang E."/>
            <person name="Gao Y."/>
            <person name="Liu J."/>
            <person name="Shao H."/>
            <person name="Ye R."/>
            <person name="Li L."/>
            <person name="Wei W."/>
            <person name="Wang X."/>
            <person name="Wang C."/>
            <person name="Yang T."/>
            <person name="Huo Q."/>
            <person name="Li W."/>
            <person name="Guo W."/>
            <person name="Chen H."/>
            <person name="Zhou L."/>
            <person name="Ni X."/>
            <person name="Tian J."/>
            <person name="Zhou Y."/>
            <person name="Sheng Y."/>
            <person name="Liu T."/>
            <person name="Pan Y."/>
            <person name="Xia L."/>
            <person name="Li J."/>
            <person name="Zhao F."/>
            <person name="Cao W."/>
        </authorList>
    </citation>
    <scope>NUCLEOTIDE SEQUENCE</scope>
    <source>
        <strain evidence="1">Dsil-2018</strain>
    </source>
</reference>
<sequence length="286" mass="32355">MFVQVHDKTKGDAHVFEHTTKDLQTTLLLGCSCSIFAYVTGTAQARLYRLRSVDKTYEAAAAYLEVYNEVVRALLCTDGLSSFVRDDKALPSPTSTAARLRSRVPRRNRTKGSAARRPQGFAVYFISRRFFLLDCCARNDRFDERREKPTDLLDKEKTGNKLFLLPDVRLSCFANDRHLLHQMFSEMNDEMSRISDSLSPIPEAPDNTEMIEQELRECTEIGLAKAKDCTLEKELGEAIRTSEIVRQRVEVLLAEVAELRRLLEQAAETDSDETGSARTSSGMAMK</sequence>
<organism evidence="1 2">
    <name type="scientific">Dermacentor silvarum</name>
    <name type="common">Tick</name>
    <dbReference type="NCBI Taxonomy" id="543639"/>
    <lineage>
        <taxon>Eukaryota</taxon>
        <taxon>Metazoa</taxon>
        <taxon>Ecdysozoa</taxon>
        <taxon>Arthropoda</taxon>
        <taxon>Chelicerata</taxon>
        <taxon>Arachnida</taxon>
        <taxon>Acari</taxon>
        <taxon>Parasitiformes</taxon>
        <taxon>Ixodida</taxon>
        <taxon>Ixodoidea</taxon>
        <taxon>Ixodidae</taxon>
        <taxon>Rhipicephalinae</taxon>
        <taxon>Dermacentor</taxon>
    </lineage>
</organism>
<evidence type="ECO:0000313" key="1">
    <source>
        <dbReference type="EMBL" id="KAH7980650.1"/>
    </source>
</evidence>